<dbReference type="GeneID" id="30999632"/>
<sequence length="319" mass="36042">MAYARRRYGSYRAKKTTKRSGRRSPYTAKTRRYKKRTYRKRTMSTKSILNKSSRKKRNGMLTFSNSTSSGALATVAQNPLTIAGSPSGDTIGLVHFRPTAMDLDDNVTNPNSIVATPSRTATVCFMRGFLENIRVETSSGNPWFHRRVCICSRDPRLLLLSSSDTTGVDRGYAASGSIETSNGWQRLASNVLTDTMTNTTTNWLGLLFKGAQGVDWDDYITAPVDTTRVDLKFDKTWIYKSGNQQGILKETKLWHPMNRNLYYDDDENGAGETTRNFSVQDKRGMGDYHIFDLFSQGSSGSTADRLKIRFTSTMYWHEK</sequence>
<evidence type="ECO:0000313" key="2">
    <source>
        <dbReference type="EMBL" id="AQA27274.1"/>
    </source>
</evidence>
<feature type="compositionally biased region" description="Basic residues" evidence="1">
    <location>
        <begin position="29"/>
        <end position="43"/>
    </location>
</feature>
<name>A0A1P8YT56_9VIRU</name>
<accession>A0A1P8YT56</accession>
<dbReference type="EMBL" id="KY308268">
    <property type="protein sequence ID" value="AQA27274.1"/>
    <property type="molecule type" value="Genomic_DNA"/>
</dbReference>
<dbReference type="Proteomes" id="UP000202748">
    <property type="component" value="Segment"/>
</dbReference>
<dbReference type="KEGG" id="vg:30999632"/>
<feature type="region of interest" description="Disordered" evidence="1">
    <location>
        <begin position="1"/>
        <end position="46"/>
    </location>
</feature>
<keyword evidence="3" id="KW-1185">Reference proteome</keyword>
<dbReference type="OrthoDB" id="7982at10239"/>
<organism evidence="2">
    <name type="scientific">Thrips-associated genomovirus 1</name>
    <dbReference type="NCBI Taxonomy" id="1941233"/>
    <lineage>
        <taxon>Viruses</taxon>
        <taxon>Monodnaviria</taxon>
        <taxon>Shotokuvirae</taxon>
        <taxon>Cressdnaviricota</taxon>
        <taxon>Repensiviricetes</taxon>
        <taxon>Geplafuvirales</taxon>
        <taxon>Genomoviridae</taxon>
        <taxon>Gemycircularvirus</taxon>
        <taxon>Gemycircularvirus echiam1</taxon>
    </lineage>
</organism>
<protein>
    <submittedName>
        <fullName evidence="2">Capsid protein</fullName>
    </submittedName>
</protein>
<feature type="compositionally biased region" description="Basic residues" evidence="1">
    <location>
        <begin position="1"/>
        <end position="22"/>
    </location>
</feature>
<proteinExistence type="predicted"/>
<evidence type="ECO:0000256" key="1">
    <source>
        <dbReference type="SAM" id="MobiDB-lite"/>
    </source>
</evidence>
<dbReference type="RefSeq" id="YP_009345061.1">
    <property type="nucleotide sequence ID" value="NC_033736.1"/>
</dbReference>
<evidence type="ECO:0000313" key="3">
    <source>
        <dbReference type="Proteomes" id="UP000202748"/>
    </source>
</evidence>
<reference evidence="2" key="1">
    <citation type="submission" date="2016-12" db="EMBL/GenBank/DDBJ databases">
        <title>Genomes of genomoviruses identified in thrips.</title>
        <authorList>
            <person name="Varsani A."/>
            <person name="Kraberger S."/>
            <person name="Capobianco H.H."/>
            <person name="Alcala-Briseno R.I."/>
            <person name="Polston J.E."/>
        </authorList>
    </citation>
    <scope>NUCLEOTIDE SEQUENCE [LARGE SCALE GENOMIC DNA]</scope>
    <source>
        <strain evidence="2">Thrp_197969</strain>
    </source>
</reference>